<dbReference type="EMBL" id="NPIA01000001">
    <property type="protein sequence ID" value="OZM58410.1"/>
    <property type="molecule type" value="Genomic_DNA"/>
</dbReference>
<dbReference type="PANTHER" id="PTHR13504:SF38">
    <property type="entry name" value="FIDO DOMAIN-CONTAINING PROTEIN"/>
    <property type="match status" value="1"/>
</dbReference>
<sequence>MMNTNQLFNEIDKLKNDLDRKRPLPSEVVKNLRDHLIVEWTYHSNGIEGNTLTLSETKVVLEDGITIGGKLMREHLEAINHKEAISFIEDQVKDDTSITQQTIKDIHAIILRGIDAENAGVYRKVKVLISGAEHVPPSPLVLEDEMEGLIDWYKKTTVHPIERAALLHSFFVKIHPFIDGNGRTARLLLNLDLMKSGYLPIVLRKEQRLQYYEALDQSHVKQKYSPFVNMVGESLKQRMKYILEFLE</sequence>
<evidence type="ECO:0000256" key="3">
    <source>
        <dbReference type="PIRSR" id="PIRSR640198-3"/>
    </source>
</evidence>
<dbReference type="PANTHER" id="PTHR13504">
    <property type="entry name" value="FIDO DOMAIN-CONTAINING PROTEIN DDB_G0283145"/>
    <property type="match status" value="1"/>
</dbReference>
<organism evidence="5 6">
    <name type="scientific">Lottiidibacillus patelloidae</name>
    <dbReference type="NCBI Taxonomy" id="2670334"/>
    <lineage>
        <taxon>Bacteria</taxon>
        <taxon>Bacillati</taxon>
        <taxon>Bacillota</taxon>
        <taxon>Bacilli</taxon>
        <taxon>Bacillales</taxon>
        <taxon>Bacillaceae</taxon>
        <taxon>Lottiidibacillus</taxon>
    </lineage>
</organism>
<evidence type="ECO:0000259" key="4">
    <source>
        <dbReference type="PROSITE" id="PS51459"/>
    </source>
</evidence>
<proteinExistence type="predicted"/>
<dbReference type="InterPro" id="IPR036597">
    <property type="entry name" value="Fido-like_dom_sf"/>
</dbReference>
<keyword evidence="2" id="KW-0067">ATP-binding</keyword>
<reference evidence="6" key="1">
    <citation type="submission" date="2017-08" db="EMBL/GenBank/DDBJ databases">
        <authorList>
            <person name="Huang Z."/>
        </authorList>
    </citation>
    <scope>NUCLEOTIDE SEQUENCE [LARGE SCALE GENOMIC DNA]</scope>
    <source>
        <strain evidence="6">SA5d-4</strain>
    </source>
</reference>
<feature type="active site" evidence="1">
    <location>
        <position position="175"/>
    </location>
</feature>
<accession>A0A263BXL6</accession>
<feature type="domain" description="Fido" evidence="4">
    <location>
        <begin position="98"/>
        <end position="233"/>
    </location>
</feature>
<dbReference type="Pfam" id="PF02661">
    <property type="entry name" value="Fic"/>
    <property type="match status" value="1"/>
</dbReference>
<dbReference type="InterPro" id="IPR040198">
    <property type="entry name" value="Fido_containing"/>
</dbReference>
<gene>
    <name evidence="5" type="ORF">CIB95_02255</name>
</gene>
<protein>
    <submittedName>
        <fullName evidence="5">Cell filamentation protein Fic</fullName>
    </submittedName>
</protein>
<keyword evidence="2" id="KW-0547">Nucleotide-binding</keyword>
<dbReference type="Proteomes" id="UP000217083">
    <property type="component" value="Unassembled WGS sequence"/>
</dbReference>
<feature type="binding site" evidence="2">
    <location>
        <begin position="211"/>
        <end position="212"/>
    </location>
    <ligand>
        <name>ATP</name>
        <dbReference type="ChEBI" id="CHEBI:30616"/>
    </ligand>
</feature>
<name>A0A263BXL6_9BACI</name>
<dbReference type="InterPro" id="IPR003812">
    <property type="entry name" value="Fido"/>
</dbReference>
<feature type="site" description="Important for autoinhibition of adenylyltransferase activity" evidence="3">
    <location>
        <position position="48"/>
    </location>
</feature>
<keyword evidence="6" id="KW-1185">Reference proteome</keyword>
<evidence type="ECO:0000313" key="5">
    <source>
        <dbReference type="EMBL" id="OZM58410.1"/>
    </source>
</evidence>
<dbReference type="Gene3D" id="1.10.3290.10">
    <property type="entry name" value="Fido-like domain"/>
    <property type="match status" value="1"/>
</dbReference>
<dbReference type="SUPFAM" id="SSF140931">
    <property type="entry name" value="Fic-like"/>
    <property type="match status" value="1"/>
</dbReference>
<feature type="binding site" evidence="2">
    <location>
        <begin position="179"/>
        <end position="186"/>
    </location>
    <ligand>
        <name>ATP</name>
        <dbReference type="ChEBI" id="CHEBI:30616"/>
    </ligand>
</feature>
<dbReference type="AlphaFoldDB" id="A0A263BXL6"/>
<evidence type="ECO:0000256" key="1">
    <source>
        <dbReference type="PIRSR" id="PIRSR640198-1"/>
    </source>
</evidence>
<evidence type="ECO:0000256" key="2">
    <source>
        <dbReference type="PIRSR" id="PIRSR640198-2"/>
    </source>
</evidence>
<evidence type="ECO:0000313" key="6">
    <source>
        <dbReference type="Proteomes" id="UP000217083"/>
    </source>
</evidence>
<comment type="caution">
    <text evidence="5">The sequence shown here is derived from an EMBL/GenBank/DDBJ whole genome shotgun (WGS) entry which is preliminary data.</text>
</comment>
<dbReference type="GO" id="GO:0005524">
    <property type="term" value="F:ATP binding"/>
    <property type="evidence" value="ECO:0007669"/>
    <property type="project" value="UniProtKB-KW"/>
</dbReference>
<reference evidence="5 6" key="2">
    <citation type="submission" date="2017-09" db="EMBL/GenBank/DDBJ databases">
        <title>Bacillus patelloidae sp. nov., isolated from the intestinal tract of a marine limpet.</title>
        <authorList>
            <person name="Liu R."/>
            <person name="Dong C."/>
            <person name="Shao Z."/>
        </authorList>
    </citation>
    <scope>NUCLEOTIDE SEQUENCE [LARGE SCALE GENOMIC DNA]</scope>
    <source>
        <strain evidence="5 6">SA5d-4</strain>
    </source>
</reference>
<dbReference type="PROSITE" id="PS51459">
    <property type="entry name" value="FIDO"/>
    <property type="match status" value="1"/>
</dbReference>